<dbReference type="InterPro" id="IPR058842">
    <property type="entry name" value="DCST1_C"/>
</dbReference>
<evidence type="ECO:0008006" key="11">
    <source>
        <dbReference type="Google" id="ProtNLM"/>
    </source>
</evidence>
<evidence type="ECO:0000256" key="6">
    <source>
        <dbReference type="SAM" id="Phobius"/>
    </source>
</evidence>
<evidence type="ECO:0000313" key="9">
    <source>
        <dbReference type="EMBL" id="KAK3741415.1"/>
    </source>
</evidence>
<keyword evidence="3 6" id="KW-1133">Transmembrane helix</keyword>
<dbReference type="EMBL" id="JAWDGP010006428">
    <property type="protein sequence ID" value="KAK3741415.1"/>
    <property type="molecule type" value="Genomic_DNA"/>
</dbReference>
<feature type="transmembrane region" description="Helical" evidence="6">
    <location>
        <begin position="124"/>
        <end position="150"/>
    </location>
</feature>
<dbReference type="InterPro" id="IPR012858">
    <property type="entry name" value="DC_STAMP-like"/>
</dbReference>
<dbReference type="AlphaFoldDB" id="A0AAE0YD74"/>
<evidence type="ECO:0000256" key="2">
    <source>
        <dbReference type="ARBA" id="ARBA00022692"/>
    </source>
</evidence>
<dbReference type="InterPro" id="IPR051856">
    <property type="entry name" value="CSR-E3_Ligase_Protein"/>
</dbReference>
<feature type="transmembrane region" description="Helical" evidence="6">
    <location>
        <begin position="478"/>
        <end position="502"/>
    </location>
</feature>
<evidence type="ECO:0000256" key="3">
    <source>
        <dbReference type="ARBA" id="ARBA00022989"/>
    </source>
</evidence>
<evidence type="ECO:0000256" key="5">
    <source>
        <dbReference type="SAM" id="MobiDB-lite"/>
    </source>
</evidence>
<sequence>MASQIVQKALRVRRILNDMAINKENRIREMVGLPPLESWWSQCKAAVCSSVRACLCRVFCPCCIELPTIGEFCCPEGSFTFRLCTTGQYPHELIKSFFCFLCGLLLAMGIFFFFCLQLEVNMELALAVAIFSGLFLSIGLAFFNTIRCLVLIAIPNFASSKGRSFIIMYAMVLIVNHPVQDYSHNLTVLTDAATCGQSMALNETRRLVEAATSPLVSIISGINSMLKCIRRLADQLRKAFKALMRAVEEIFSVVGKVFKWLASMTDVCNKNMGNPFKKCKKVFQDGYRRCRRKLSILKFMCSVVRLVRKVCYIARIGELLCLVVDVVKNLILQKVARPVVSKIRNVREMFYFNVSIDYHYVYTMNQSRPYSEVRRAIMDEVNAKLSIVHIIQVLLDNVMCFTLLLVVFKAVLYRRKFLTKDNFDNFYVTKRLYEVEERRLEMGKDGIFPLRLMESFRFLPTFSYFMTKNELRKLAKGLLFWLFGVFHATYYIVCDYSLYWVLDLVRRHMDYTSNAGVPPHLQLHVQGQGPMADMYRSMVGVVEPVADSGLSIDSSTCLPNPKEPNYPVYRTVALIYTVTFFLTIFEAYLLRLQHIVANMYYPHREKARAVWLYNHIQLTRDSFLVFTRKQVARKYKNEIAIEKHSFLSRLAAKSKVFRAIMKCLGRERKYCLSCGLEGAKEDVSRFTHCINCKSPYCNDCFEALKNICTACMNPVDYGDIDGVSVEEDSSEGEEEKKLRVRALRDRKQQMERKREENNPKKVLMNFQKRFGLVEEDTDTKLAAGIQDLKDFTRRRKGSSTKGDADSTETPSCSEDDEQCLLSNPKSRKRIERVSVDIFKDDEEEEDEDDEDGDG</sequence>
<feature type="domain" description="E3 ubiquitin-protein ligase DCST1-like C-terminal" evidence="8">
    <location>
        <begin position="669"/>
        <end position="714"/>
    </location>
</feature>
<organism evidence="9 10">
    <name type="scientific">Elysia crispata</name>
    <name type="common">lettuce slug</name>
    <dbReference type="NCBI Taxonomy" id="231223"/>
    <lineage>
        <taxon>Eukaryota</taxon>
        <taxon>Metazoa</taxon>
        <taxon>Spiralia</taxon>
        <taxon>Lophotrochozoa</taxon>
        <taxon>Mollusca</taxon>
        <taxon>Gastropoda</taxon>
        <taxon>Heterobranchia</taxon>
        <taxon>Euthyneura</taxon>
        <taxon>Panpulmonata</taxon>
        <taxon>Sacoglossa</taxon>
        <taxon>Placobranchoidea</taxon>
        <taxon>Plakobranchidae</taxon>
        <taxon>Elysia</taxon>
    </lineage>
</organism>
<feature type="region of interest" description="Disordered" evidence="5">
    <location>
        <begin position="793"/>
        <end position="854"/>
    </location>
</feature>
<reference evidence="9" key="1">
    <citation type="journal article" date="2023" name="G3 (Bethesda)">
        <title>A reference genome for the long-term kleptoplast-retaining sea slug Elysia crispata morphotype clarki.</title>
        <authorList>
            <person name="Eastman K.E."/>
            <person name="Pendleton A.L."/>
            <person name="Shaikh M.A."/>
            <person name="Suttiyut T."/>
            <person name="Ogas R."/>
            <person name="Tomko P."/>
            <person name="Gavelis G."/>
            <person name="Widhalm J.R."/>
            <person name="Wisecaver J.H."/>
        </authorList>
    </citation>
    <scope>NUCLEOTIDE SEQUENCE</scope>
    <source>
        <strain evidence="9">ECLA1</strain>
    </source>
</reference>
<comment type="subcellular location">
    <subcellularLocation>
        <location evidence="1">Membrane</location>
        <topology evidence="1">Multi-pass membrane protein</topology>
    </subcellularLocation>
</comment>
<feature type="transmembrane region" description="Helical" evidence="6">
    <location>
        <begin position="568"/>
        <end position="590"/>
    </location>
</feature>
<gene>
    <name evidence="9" type="ORF">RRG08_011191</name>
</gene>
<feature type="transmembrane region" description="Helical" evidence="6">
    <location>
        <begin position="390"/>
        <end position="412"/>
    </location>
</feature>
<evidence type="ECO:0000313" key="10">
    <source>
        <dbReference type="Proteomes" id="UP001283361"/>
    </source>
</evidence>
<feature type="transmembrane region" description="Helical" evidence="6">
    <location>
        <begin position="97"/>
        <end position="118"/>
    </location>
</feature>
<feature type="domain" description="Dendritic cell-specific transmembrane protein-like" evidence="7">
    <location>
        <begin position="423"/>
        <end position="613"/>
    </location>
</feature>
<dbReference type="Pfam" id="PF26039">
    <property type="entry name" value="Dcst2"/>
    <property type="match status" value="1"/>
</dbReference>
<evidence type="ECO:0000256" key="1">
    <source>
        <dbReference type="ARBA" id="ARBA00004141"/>
    </source>
</evidence>
<name>A0AAE0YD74_9GAST</name>
<feature type="compositionally biased region" description="Acidic residues" evidence="5">
    <location>
        <begin position="839"/>
        <end position="854"/>
    </location>
</feature>
<evidence type="ECO:0000259" key="7">
    <source>
        <dbReference type="Pfam" id="PF07782"/>
    </source>
</evidence>
<dbReference type="GO" id="GO:0016020">
    <property type="term" value="C:membrane"/>
    <property type="evidence" value="ECO:0007669"/>
    <property type="project" value="UniProtKB-SubCell"/>
</dbReference>
<comment type="caution">
    <text evidence="9">The sequence shown here is derived from an EMBL/GenBank/DDBJ whole genome shotgun (WGS) entry which is preliminary data.</text>
</comment>
<dbReference type="Proteomes" id="UP001283361">
    <property type="component" value="Unassembled WGS sequence"/>
</dbReference>
<keyword evidence="4 6" id="KW-0472">Membrane</keyword>
<dbReference type="Pfam" id="PF26037">
    <property type="entry name" value="zf-RING_DCST1_C"/>
    <property type="match status" value="1"/>
</dbReference>
<keyword evidence="2 6" id="KW-0812">Transmembrane</keyword>
<protein>
    <recommendedName>
        <fullName evidence="11">Dendritic cell-specific transmembrane protein-like domain-containing protein</fullName>
    </recommendedName>
</protein>
<dbReference type="Pfam" id="PF07782">
    <property type="entry name" value="DC_STAMP"/>
    <property type="match status" value="1"/>
</dbReference>
<dbReference type="PANTHER" id="PTHR21041">
    <property type="entry name" value="DENDRITIC CELL-SPECIFIC TRANSMEMBRANE PROTEIN"/>
    <property type="match status" value="1"/>
</dbReference>
<accession>A0AAE0YD74</accession>
<proteinExistence type="predicted"/>
<dbReference type="PANTHER" id="PTHR21041:SF9">
    <property type="entry name" value="DENDRITIC CELL-SPECIFIC TRANSMEMBRANE PROTEIN-LIKE DOMAIN-CONTAINING PROTEIN"/>
    <property type="match status" value="1"/>
</dbReference>
<evidence type="ECO:0000256" key="4">
    <source>
        <dbReference type="ARBA" id="ARBA00023136"/>
    </source>
</evidence>
<evidence type="ECO:0000259" key="8">
    <source>
        <dbReference type="Pfam" id="PF26037"/>
    </source>
</evidence>
<keyword evidence="10" id="KW-1185">Reference proteome</keyword>